<dbReference type="AlphaFoldDB" id="A0A1V2IEW2"/>
<protein>
    <recommendedName>
        <fullName evidence="2">Aldoketomutase</fullName>
    </recommendedName>
    <alternativeName>
        <fullName evidence="1">Ketone-aldehyde mutase</fullName>
    </alternativeName>
    <alternativeName>
        <fullName evidence="3">Methylglyoxalase</fullName>
    </alternativeName>
    <alternativeName>
        <fullName evidence="4">S-D-lactoylglutathione methylglyoxal lyase</fullName>
    </alternativeName>
</protein>
<dbReference type="Gene3D" id="3.10.180.10">
    <property type="entry name" value="2,3-Dihydroxybiphenyl 1,2-Dioxygenase, domain 1"/>
    <property type="match status" value="1"/>
</dbReference>
<evidence type="ECO:0000313" key="7">
    <source>
        <dbReference type="Proteomes" id="UP000188929"/>
    </source>
</evidence>
<dbReference type="SUPFAM" id="SSF54593">
    <property type="entry name" value="Glyoxalase/Bleomycin resistance protein/Dihydroxybiphenyl dioxygenase"/>
    <property type="match status" value="1"/>
</dbReference>
<dbReference type="RefSeq" id="WP_076815561.1">
    <property type="nucleotide sequence ID" value="NZ_MOMC01000016.1"/>
</dbReference>
<dbReference type="GO" id="GO:0005737">
    <property type="term" value="C:cytoplasm"/>
    <property type="evidence" value="ECO:0007669"/>
    <property type="project" value="TreeGrafter"/>
</dbReference>
<evidence type="ECO:0000256" key="3">
    <source>
        <dbReference type="ARBA" id="ARBA00032460"/>
    </source>
</evidence>
<feature type="domain" description="VOC" evidence="5">
    <location>
        <begin position="4"/>
        <end position="125"/>
    </location>
</feature>
<dbReference type="Proteomes" id="UP000188929">
    <property type="component" value="Unassembled WGS sequence"/>
</dbReference>
<dbReference type="GO" id="GO:0004462">
    <property type="term" value="F:lactoylglutathione lyase activity"/>
    <property type="evidence" value="ECO:0007669"/>
    <property type="project" value="TreeGrafter"/>
</dbReference>
<dbReference type="Pfam" id="PF00903">
    <property type="entry name" value="Glyoxalase"/>
    <property type="match status" value="1"/>
</dbReference>
<name>A0A1V2IEW2_9ACTN</name>
<proteinExistence type="predicted"/>
<dbReference type="PROSITE" id="PS51819">
    <property type="entry name" value="VOC"/>
    <property type="match status" value="1"/>
</dbReference>
<dbReference type="InterPro" id="IPR037523">
    <property type="entry name" value="VOC_core"/>
</dbReference>
<keyword evidence="7" id="KW-1185">Reference proteome</keyword>
<evidence type="ECO:0000256" key="1">
    <source>
        <dbReference type="ARBA" id="ARBA00030291"/>
    </source>
</evidence>
<evidence type="ECO:0000313" key="6">
    <source>
        <dbReference type="EMBL" id="ONH31439.1"/>
    </source>
</evidence>
<evidence type="ECO:0000259" key="5">
    <source>
        <dbReference type="PROSITE" id="PS51819"/>
    </source>
</evidence>
<evidence type="ECO:0000256" key="2">
    <source>
        <dbReference type="ARBA" id="ARBA00030892"/>
    </source>
</evidence>
<dbReference type="GO" id="GO:0019243">
    <property type="term" value="P:methylglyoxal catabolic process to D-lactate via S-lactoyl-glutathione"/>
    <property type="evidence" value="ECO:0007669"/>
    <property type="project" value="TreeGrafter"/>
</dbReference>
<comment type="caution">
    <text evidence="6">The sequence shown here is derived from an EMBL/GenBank/DDBJ whole genome shotgun (WGS) entry which is preliminary data.</text>
</comment>
<organism evidence="6 7">
    <name type="scientific">Pseudofrankia asymbiotica</name>
    <dbReference type="NCBI Taxonomy" id="1834516"/>
    <lineage>
        <taxon>Bacteria</taxon>
        <taxon>Bacillati</taxon>
        <taxon>Actinomycetota</taxon>
        <taxon>Actinomycetes</taxon>
        <taxon>Frankiales</taxon>
        <taxon>Frankiaceae</taxon>
        <taxon>Pseudofrankia</taxon>
    </lineage>
</organism>
<reference evidence="7" key="1">
    <citation type="submission" date="2016-10" db="EMBL/GenBank/DDBJ databases">
        <title>Frankia sp. NRRL B-16386 Genome sequencing.</title>
        <authorList>
            <person name="Ghodhbane-Gtari F."/>
            <person name="Swanson E."/>
            <person name="Gueddou A."/>
            <person name="Hezbri K."/>
            <person name="Ktari K."/>
            <person name="Nouioui I."/>
            <person name="Morris K."/>
            <person name="Simpson S."/>
            <person name="Abebe-Akele F."/>
            <person name="Thomas K."/>
            <person name="Gtari M."/>
            <person name="Tisa L.S."/>
        </authorList>
    </citation>
    <scope>NUCLEOTIDE SEQUENCE [LARGE SCALE GENOMIC DNA]</scope>
    <source>
        <strain evidence="7">NRRL B-16386</strain>
    </source>
</reference>
<dbReference type="PANTHER" id="PTHR46036:SF5">
    <property type="entry name" value="LACTOYLGLUTATHIONE LYASE"/>
    <property type="match status" value="1"/>
</dbReference>
<sequence>MVAILGQYCINVSDLERSVAFWEGVVGIPVVSRTEIETAREAVIQSPHGGSRMQLAQQLGQAGPIDMGTAIWKLYVNTDDCAALFERAVAAGCEAVTPPARLDRWPVTVAFVKDPDGYLLELIEYHQGTPATVPDPKKLEA</sequence>
<dbReference type="STRING" id="1834516.BL253_09365"/>
<evidence type="ECO:0000256" key="4">
    <source>
        <dbReference type="ARBA" id="ARBA00033298"/>
    </source>
</evidence>
<dbReference type="InterPro" id="IPR029068">
    <property type="entry name" value="Glyas_Bleomycin-R_OHBP_Dase"/>
</dbReference>
<gene>
    <name evidence="6" type="ORF">BL253_09365</name>
</gene>
<dbReference type="OrthoDB" id="9798201at2"/>
<dbReference type="EMBL" id="MOMC01000016">
    <property type="protein sequence ID" value="ONH31439.1"/>
    <property type="molecule type" value="Genomic_DNA"/>
</dbReference>
<accession>A0A1V2IEW2</accession>
<dbReference type="PANTHER" id="PTHR46036">
    <property type="entry name" value="LACTOYLGLUTATHIONE LYASE"/>
    <property type="match status" value="1"/>
</dbReference>
<dbReference type="InterPro" id="IPR004360">
    <property type="entry name" value="Glyas_Fos-R_dOase_dom"/>
</dbReference>